<evidence type="ECO:0000313" key="5">
    <source>
        <dbReference type="EMBL" id="RSL41619.1"/>
    </source>
</evidence>
<feature type="region of interest" description="Disordered" evidence="3">
    <location>
        <begin position="1"/>
        <end position="36"/>
    </location>
</feature>
<accession>A0A428NLG0</accession>
<feature type="compositionally biased region" description="Polar residues" evidence="3">
    <location>
        <begin position="656"/>
        <end position="667"/>
    </location>
</feature>
<comment type="caution">
    <text evidence="5">The sequence shown here is derived from an EMBL/GenBank/DDBJ whole genome shotgun (WGS) entry which is preliminary data.</text>
</comment>
<keyword evidence="6" id="KW-1185">Reference proteome</keyword>
<evidence type="ECO:0000256" key="1">
    <source>
        <dbReference type="PIRSR" id="PIRSR622684-1"/>
    </source>
</evidence>
<dbReference type="GO" id="GO:0004198">
    <property type="term" value="F:calcium-dependent cysteine-type endopeptidase activity"/>
    <property type="evidence" value="ECO:0007669"/>
    <property type="project" value="InterPro"/>
</dbReference>
<feature type="region of interest" description="Disordered" evidence="3">
    <location>
        <begin position="617"/>
        <end position="670"/>
    </location>
</feature>
<dbReference type="SUPFAM" id="SSF54001">
    <property type="entry name" value="Cysteine proteinases"/>
    <property type="match status" value="1"/>
</dbReference>
<dbReference type="Pfam" id="PF00648">
    <property type="entry name" value="Peptidase_C2"/>
    <property type="match status" value="2"/>
</dbReference>
<gene>
    <name evidence="5" type="ORF">CEP54_015759</name>
</gene>
<dbReference type="SMART" id="SM00230">
    <property type="entry name" value="CysPc"/>
    <property type="match status" value="1"/>
</dbReference>
<evidence type="ECO:0000256" key="2">
    <source>
        <dbReference type="PROSITE-ProRule" id="PRU00239"/>
    </source>
</evidence>
<dbReference type="PRINTS" id="PR00704">
    <property type="entry name" value="CALPAIN"/>
</dbReference>
<dbReference type="Proteomes" id="UP000288168">
    <property type="component" value="Unassembled WGS sequence"/>
</dbReference>
<evidence type="ECO:0000259" key="4">
    <source>
        <dbReference type="PROSITE" id="PS50203"/>
    </source>
</evidence>
<evidence type="ECO:0000256" key="3">
    <source>
        <dbReference type="SAM" id="MobiDB-lite"/>
    </source>
</evidence>
<protein>
    <recommendedName>
        <fullName evidence="4">Calpain catalytic domain-containing protein</fullName>
    </recommendedName>
</protein>
<feature type="domain" description="Calpain catalytic" evidence="4">
    <location>
        <begin position="156"/>
        <end position="443"/>
    </location>
</feature>
<dbReference type="EMBL" id="NKCI01000407">
    <property type="protein sequence ID" value="RSL41619.1"/>
    <property type="molecule type" value="Genomic_DNA"/>
</dbReference>
<feature type="compositionally biased region" description="Basic and acidic residues" evidence="3">
    <location>
        <begin position="620"/>
        <end position="654"/>
    </location>
</feature>
<evidence type="ECO:0000313" key="6">
    <source>
        <dbReference type="Proteomes" id="UP000288168"/>
    </source>
</evidence>
<sequence>MNGHTSSEGSDDSGRPQVQPAVTITRNNQREKKKKRLPPQVFIDHIWDTFSRDPSGNPLAVLPSGCVSPSTAYRGQSNELLSDAYERTADQCRRTVRKRAERCKRDGMRYEDSEWDLDRDFKEKKGHCLNGLGSQRFKLDKDTLLSSSSSTPKSVKRVHEIFENPTFMKNVNGGDVKQGTLDDCWLMGALTALGNVQDELKRICVAYDTEVGIYGFVFYRDGEWIQTIIDDKLYLKSPDWTSRNIQRDALEQIGDEKSKEVYRKTYQTGSKALFFAQCRDENETWVPLVEKAYAKAHGDYASLSGGWMSEGIGDLSGNVATGLQMSSILNVDDFWDKEMSRVNDEFLFGASTGYLEHGYGRREGISEGHNYVVMDARKLDSGERLVKLRDPSGKVGKDTWEGPWGDGSKEWTAQALKELDHTFGIDSVFWMSYGDFIKIFTHLARMSRFRDLDWRCCQRWTAVNVPWKAEYHKKFQFRLTQNSPVCLVVSQLDRRYYVGLWGQYSFHLHFRLHKEDSLDAEDCVASSRGHYLMHRSVSVELPELPAGSYVVYLKVTGERNLKAWPVEYVVRRECHNRVENKKFAQVGESHDLAHSKGRSHMDECIKLCQKKASECQQAERASKRPKEKRQEARPIDRTTPDLDEKGEPLPDRARPTYNSADESSDSPVENWDDIHKANKRASKLHGNICSQAAAQDDYDTEEEKMPDPWSASCVVGIRVYSKDSGLQLRTVIEGDELWRGHRA</sequence>
<reference evidence="5 6" key="1">
    <citation type="submission" date="2017-06" db="EMBL/GenBank/DDBJ databases">
        <title>Comparative genomic analysis of Ambrosia Fusariam Clade fungi.</title>
        <authorList>
            <person name="Stajich J.E."/>
            <person name="Carrillo J."/>
            <person name="Kijimoto T."/>
            <person name="Eskalen A."/>
            <person name="O'Donnell K."/>
            <person name="Kasson M."/>
        </authorList>
    </citation>
    <scope>NUCLEOTIDE SEQUENCE [LARGE SCALE GENOMIC DNA]</scope>
    <source>
        <strain evidence="5 6">NRRL62584</strain>
    </source>
</reference>
<comment type="caution">
    <text evidence="2">Lacks conserved residue(s) required for the propagation of feature annotation.</text>
</comment>
<dbReference type="PROSITE" id="PS50203">
    <property type="entry name" value="CALPAIN_CAT"/>
    <property type="match status" value="1"/>
</dbReference>
<proteinExistence type="predicted"/>
<dbReference type="GO" id="GO:0006508">
    <property type="term" value="P:proteolysis"/>
    <property type="evidence" value="ECO:0007669"/>
    <property type="project" value="InterPro"/>
</dbReference>
<dbReference type="InterPro" id="IPR038765">
    <property type="entry name" value="Papain-like_cys_pep_sf"/>
</dbReference>
<dbReference type="PANTHER" id="PTHR10183">
    <property type="entry name" value="CALPAIN"/>
    <property type="match status" value="1"/>
</dbReference>
<name>A0A428NLG0_9HYPO</name>
<dbReference type="AlphaFoldDB" id="A0A428NLG0"/>
<dbReference type="PANTHER" id="PTHR10183:SF397">
    <property type="entry name" value="CALPAIN CATALYTIC DOMAIN-CONTAINING PROTEIN"/>
    <property type="match status" value="1"/>
</dbReference>
<feature type="active site" evidence="1">
    <location>
        <position position="369"/>
    </location>
</feature>
<dbReference type="STRING" id="1325734.A0A428NLG0"/>
<feature type="active site" evidence="1">
    <location>
        <position position="184"/>
    </location>
</feature>
<organism evidence="5 6">
    <name type="scientific">Fusarium duplospermum</name>
    <dbReference type="NCBI Taxonomy" id="1325734"/>
    <lineage>
        <taxon>Eukaryota</taxon>
        <taxon>Fungi</taxon>
        <taxon>Dikarya</taxon>
        <taxon>Ascomycota</taxon>
        <taxon>Pezizomycotina</taxon>
        <taxon>Sordariomycetes</taxon>
        <taxon>Hypocreomycetidae</taxon>
        <taxon>Hypocreales</taxon>
        <taxon>Nectriaceae</taxon>
        <taxon>Fusarium</taxon>
        <taxon>Fusarium solani species complex</taxon>
    </lineage>
</organism>
<dbReference type="Gene3D" id="3.90.70.10">
    <property type="entry name" value="Cysteine proteinases"/>
    <property type="match status" value="1"/>
</dbReference>
<dbReference type="InterPro" id="IPR001300">
    <property type="entry name" value="Peptidase_C2_calpain_cat"/>
</dbReference>
<dbReference type="InterPro" id="IPR022684">
    <property type="entry name" value="Calpain_cysteine_protease"/>
</dbReference>
<dbReference type="OrthoDB" id="424753at2759"/>